<dbReference type="PANTHER" id="PTHR39189">
    <property type="entry name" value="UPF0173 METAL-DEPENDENT HYDROLASE YTKL"/>
    <property type="match status" value="1"/>
</dbReference>
<keyword evidence="2" id="KW-1185">Reference proteome</keyword>
<name>A0A172RW21_9ACTN</name>
<dbReference type="SUPFAM" id="SSF56281">
    <property type="entry name" value="Metallo-hydrolase/oxidoreductase"/>
    <property type="match status" value="1"/>
</dbReference>
<dbReference type="Proteomes" id="UP000182975">
    <property type="component" value="Unassembled WGS sequence"/>
</dbReference>
<accession>A0A172RW21</accession>
<proteinExistence type="predicted"/>
<evidence type="ECO:0000313" key="2">
    <source>
        <dbReference type="Proteomes" id="UP000182975"/>
    </source>
</evidence>
<dbReference type="Pfam" id="PF13483">
    <property type="entry name" value="Lactamase_B_3"/>
    <property type="match status" value="1"/>
</dbReference>
<sequence>MAKMLYQGHGSYRFTLEDGTLVYVDPFAGEGYDVPASLVLVTHEHFDHNQVDRMPHAPGCRVLRAADFQPAPGEYRTFDVCGVHIQPVQACNENHPVDECVGLVLSFDGLRFYASGDTSTTDDMRSGKLAAMALDYAVFPGDGFYNMSVEEASACAALVGARHSMPVHLVPMSGEPTPETLFDEGKAQAFHAEGRIILHPGQELDL</sequence>
<protein>
    <submittedName>
        <fullName evidence="1">L-ascorbate metabolism protein UlaG, beta-lactamase superfamily</fullName>
    </submittedName>
</protein>
<evidence type="ECO:0000313" key="1">
    <source>
        <dbReference type="EMBL" id="SEO45695.1"/>
    </source>
</evidence>
<dbReference type="RefSeq" id="WP_066660092.1">
    <property type="nucleotide sequence ID" value="NZ_CP011402.1"/>
</dbReference>
<dbReference type="InterPro" id="IPR036866">
    <property type="entry name" value="RibonucZ/Hydroxyglut_hydro"/>
</dbReference>
<organism evidence="1 2">
    <name type="scientific">Denitrobacterium detoxificans</name>
    <dbReference type="NCBI Taxonomy" id="79604"/>
    <lineage>
        <taxon>Bacteria</taxon>
        <taxon>Bacillati</taxon>
        <taxon>Actinomycetota</taxon>
        <taxon>Coriobacteriia</taxon>
        <taxon>Eggerthellales</taxon>
        <taxon>Eggerthellaceae</taxon>
        <taxon>Denitrobacterium</taxon>
    </lineage>
</organism>
<dbReference type="AlphaFoldDB" id="A0A172RW21"/>
<dbReference type="Gene3D" id="3.60.15.10">
    <property type="entry name" value="Ribonuclease Z/Hydroxyacylglutathione hydrolase-like"/>
    <property type="match status" value="1"/>
</dbReference>
<dbReference type="EMBL" id="FOEC01000001">
    <property type="protein sequence ID" value="SEO45695.1"/>
    <property type="molecule type" value="Genomic_DNA"/>
</dbReference>
<dbReference type="PATRIC" id="fig|79604.3.peg.129"/>
<gene>
    <name evidence="1" type="ORF">SAMN02910314_00321</name>
</gene>
<dbReference type="KEGG" id="ddt:AAY81_00630"/>
<dbReference type="OrthoDB" id="3190691at2"/>
<dbReference type="PANTHER" id="PTHR39189:SF1">
    <property type="entry name" value="UPF0173 METAL-DEPENDENT HYDROLASE YTKL"/>
    <property type="match status" value="1"/>
</dbReference>
<reference evidence="2" key="1">
    <citation type="submission" date="2016-10" db="EMBL/GenBank/DDBJ databases">
        <authorList>
            <person name="Varghese N."/>
        </authorList>
    </citation>
    <scope>NUCLEOTIDE SEQUENCE [LARGE SCALE GENOMIC DNA]</scope>
    <source>
        <strain evidence="2">DSM 21843</strain>
    </source>
</reference>